<comment type="caution">
    <text evidence="2">The sequence shown here is derived from an EMBL/GenBank/DDBJ whole genome shotgun (WGS) entry which is preliminary data.</text>
</comment>
<accession>A0A558R1G6</accession>
<dbReference type="SUPFAM" id="SSF53474">
    <property type="entry name" value="alpha/beta-Hydrolases"/>
    <property type="match status" value="1"/>
</dbReference>
<gene>
    <name evidence="2" type="ORF">FOY91_12755</name>
</gene>
<reference evidence="2 3" key="1">
    <citation type="submission" date="2019-07" db="EMBL/GenBank/DDBJ databases">
        <title>Sphingomonas solaris sp. nov., isolated from a solar panel from Boston, Massachusetts.</title>
        <authorList>
            <person name="Tanner K."/>
            <person name="Pascual J."/>
            <person name="Mancuso C."/>
            <person name="Pereto J."/>
            <person name="Khalil A."/>
            <person name="Vilanova C."/>
        </authorList>
    </citation>
    <scope>NUCLEOTIDE SEQUENCE [LARGE SCALE GENOMIC DNA]</scope>
    <source>
        <strain evidence="2 3">R4DWN</strain>
    </source>
</reference>
<dbReference type="InterPro" id="IPR000073">
    <property type="entry name" value="AB_hydrolase_1"/>
</dbReference>
<name>A0A558R1G6_9SPHN</name>
<dbReference type="PANTHER" id="PTHR43194">
    <property type="entry name" value="HYDROLASE ALPHA/BETA FOLD FAMILY"/>
    <property type="match status" value="1"/>
</dbReference>
<dbReference type="InterPro" id="IPR029058">
    <property type="entry name" value="AB_hydrolase_fold"/>
</dbReference>
<evidence type="ECO:0000313" key="2">
    <source>
        <dbReference type="EMBL" id="TVV73224.1"/>
    </source>
</evidence>
<feature type="domain" description="AB hydrolase-1" evidence="1">
    <location>
        <begin position="32"/>
        <end position="240"/>
    </location>
</feature>
<dbReference type="InterPro" id="IPR050228">
    <property type="entry name" value="Carboxylesterase_BioH"/>
</dbReference>
<dbReference type="Proteomes" id="UP000318681">
    <property type="component" value="Unassembled WGS sequence"/>
</dbReference>
<keyword evidence="2" id="KW-0378">Hydrolase</keyword>
<organism evidence="2 3">
    <name type="scientific">Alterirhizorhabdus solaris</name>
    <dbReference type="NCBI Taxonomy" id="2529389"/>
    <lineage>
        <taxon>Bacteria</taxon>
        <taxon>Pseudomonadati</taxon>
        <taxon>Pseudomonadota</taxon>
        <taxon>Alphaproteobacteria</taxon>
        <taxon>Sphingomonadales</taxon>
        <taxon>Rhizorhabdaceae</taxon>
        <taxon>Alterirhizorhabdus</taxon>
    </lineage>
</organism>
<dbReference type="OrthoDB" id="9804723at2"/>
<keyword evidence="3" id="KW-1185">Reference proteome</keyword>
<dbReference type="GO" id="GO:0016787">
    <property type="term" value="F:hydrolase activity"/>
    <property type="evidence" value="ECO:0007669"/>
    <property type="project" value="UniProtKB-KW"/>
</dbReference>
<evidence type="ECO:0000313" key="3">
    <source>
        <dbReference type="Proteomes" id="UP000318681"/>
    </source>
</evidence>
<dbReference type="EMBL" id="VNIM01000050">
    <property type="protein sequence ID" value="TVV73224.1"/>
    <property type="molecule type" value="Genomic_DNA"/>
</dbReference>
<dbReference type="Pfam" id="PF12697">
    <property type="entry name" value="Abhydrolase_6"/>
    <property type="match status" value="1"/>
</dbReference>
<dbReference type="Gene3D" id="3.40.50.1820">
    <property type="entry name" value="alpha/beta hydrolase"/>
    <property type="match status" value="1"/>
</dbReference>
<proteinExistence type="predicted"/>
<sequence>MANSPTDLPVHRFEARDGIELAWRELGEGRPLILIHGYFSNAVTNWIRYGHAALLAAAGHRVIMPDLRGHGDSARPHDPAAYPRDVLADDGFDLLAHLRLDPAGAAYDLAGYSLGGRTVVRMLAAGARPRRAVLSGMGLAGILDTQGRGTYFRHVLTNLGSFAHGSSEWMTEAFLKTTKGDPVALLNILETFVDTPAAVLAGIDVPVLVVTGADDDDNGSGAALADALPDARFSEIPGNHMSAVTRRELGEAISGFLDS</sequence>
<protein>
    <submittedName>
        <fullName evidence="2">Alpha/beta fold hydrolase</fullName>
    </submittedName>
</protein>
<dbReference type="PANTHER" id="PTHR43194:SF2">
    <property type="entry name" value="PEROXISOMAL MEMBRANE PROTEIN LPX1"/>
    <property type="match status" value="1"/>
</dbReference>
<dbReference type="RefSeq" id="WP_145152440.1">
    <property type="nucleotide sequence ID" value="NZ_VNIM01000050.1"/>
</dbReference>
<dbReference type="AlphaFoldDB" id="A0A558R1G6"/>
<evidence type="ECO:0000259" key="1">
    <source>
        <dbReference type="Pfam" id="PF12697"/>
    </source>
</evidence>